<evidence type="ECO:0000313" key="3">
    <source>
        <dbReference type="EMBL" id="KAF2498970.1"/>
    </source>
</evidence>
<feature type="region of interest" description="Disordered" evidence="2">
    <location>
        <begin position="254"/>
        <end position="312"/>
    </location>
</feature>
<name>A0A6A6R4U3_9PEZI</name>
<feature type="coiled-coil region" evidence="1">
    <location>
        <begin position="198"/>
        <end position="239"/>
    </location>
</feature>
<dbReference type="AlphaFoldDB" id="A0A6A6R4U3"/>
<evidence type="ECO:0000256" key="2">
    <source>
        <dbReference type="SAM" id="MobiDB-lite"/>
    </source>
</evidence>
<sequence length="610" mass="69536">MANKLIPHAPLAGRASQSDRTLYDVYLDRQIDPLNHLLPDLQNHGCMDVPDLPEDDLDTKEADLHPILQFSNFDGITKREYRQLASALQLANKFLTEDAMLGWWARTKFGVATVHKKSGKTYLRKGPEEADRDSVLRDVKKTLRELAEGADFVFQEPETWWRERGEDNTDGECVPIPMRPDIPENITDGAPNSITTGANNAQHESMGLTVQLNKFEKELTSFQENLRQHRDELDRQKYEWDDLMERLGRVKARLDNLGDPKAEPITEHNPGSKSNNTNDDDWIDYSSTTLKSNHPSEPSPPTTTTTSPYGPNTKWRYEIQINPLYRAYLTKLATGYDPSPSALQRLDFFLATLLTHELAHAFWKHCRGNITEPYHSLHELVSDIHPSKKNTSIGPELGWSWAKWAVGTQVALLHHPGDMYILGKSITSFLRQDLPTGYEMGMVHNPGWGKGHGANCDVCVENLGRLPLLTTHSSDGGFSRRIACPTRVRSAGRDERWAASRGLPGMLQRRKCKRGSYAKRVFQDRRARVMPCERDLGHEDIWVFVTSEWVGSWFLEETWERIREEGRKKWHMRLQGRGMRVGVAYREVLGLPGWEVRPWKGTEGGENAKG</sequence>
<feature type="compositionally biased region" description="Basic and acidic residues" evidence="2">
    <location>
        <begin position="254"/>
        <end position="266"/>
    </location>
</feature>
<reference evidence="3" key="1">
    <citation type="journal article" date="2020" name="Stud. Mycol.">
        <title>101 Dothideomycetes genomes: a test case for predicting lifestyles and emergence of pathogens.</title>
        <authorList>
            <person name="Haridas S."/>
            <person name="Albert R."/>
            <person name="Binder M."/>
            <person name="Bloem J."/>
            <person name="Labutti K."/>
            <person name="Salamov A."/>
            <person name="Andreopoulos B."/>
            <person name="Baker S."/>
            <person name="Barry K."/>
            <person name="Bills G."/>
            <person name="Bluhm B."/>
            <person name="Cannon C."/>
            <person name="Castanera R."/>
            <person name="Culley D."/>
            <person name="Daum C."/>
            <person name="Ezra D."/>
            <person name="Gonzalez J."/>
            <person name="Henrissat B."/>
            <person name="Kuo A."/>
            <person name="Liang C."/>
            <person name="Lipzen A."/>
            <person name="Lutzoni F."/>
            <person name="Magnuson J."/>
            <person name="Mondo S."/>
            <person name="Nolan M."/>
            <person name="Ohm R."/>
            <person name="Pangilinan J."/>
            <person name="Park H.-J."/>
            <person name="Ramirez L."/>
            <person name="Alfaro M."/>
            <person name="Sun H."/>
            <person name="Tritt A."/>
            <person name="Yoshinaga Y."/>
            <person name="Zwiers L.-H."/>
            <person name="Turgeon B."/>
            <person name="Goodwin S."/>
            <person name="Spatafora J."/>
            <person name="Crous P."/>
            <person name="Grigoriev I."/>
        </authorList>
    </citation>
    <scope>NUCLEOTIDE SEQUENCE</scope>
    <source>
        <strain evidence="3">CBS 269.34</strain>
    </source>
</reference>
<accession>A0A6A6R4U3</accession>
<proteinExistence type="predicted"/>
<organism evidence="3 4">
    <name type="scientific">Lophium mytilinum</name>
    <dbReference type="NCBI Taxonomy" id="390894"/>
    <lineage>
        <taxon>Eukaryota</taxon>
        <taxon>Fungi</taxon>
        <taxon>Dikarya</taxon>
        <taxon>Ascomycota</taxon>
        <taxon>Pezizomycotina</taxon>
        <taxon>Dothideomycetes</taxon>
        <taxon>Pleosporomycetidae</taxon>
        <taxon>Mytilinidiales</taxon>
        <taxon>Mytilinidiaceae</taxon>
        <taxon>Lophium</taxon>
    </lineage>
</organism>
<protein>
    <submittedName>
        <fullName evidence="3">Uncharacterized protein</fullName>
    </submittedName>
</protein>
<evidence type="ECO:0000256" key="1">
    <source>
        <dbReference type="SAM" id="Coils"/>
    </source>
</evidence>
<evidence type="ECO:0000313" key="4">
    <source>
        <dbReference type="Proteomes" id="UP000799750"/>
    </source>
</evidence>
<dbReference type="EMBL" id="MU004185">
    <property type="protein sequence ID" value="KAF2498970.1"/>
    <property type="molecule type" value="Genomic_DNA"/>
</dbReference>
<dbReference type="OrthoDB" id="3783989at2759"/>
<dbReference type="Proteomes" id="UP000799750">
    <property type="component" value="Unassembled WGS sequence"/>
</dbReference>
<gene>
    <name evidence="3" type="ORF">BU16DRAFT_559005</name>
</gene>
<keyword evidence="4" id="KW-1185">Reference proteome</keyword>
<keyword evidence="1" id="KW-0175">Coiled coil</keyword>